<feature type="domain" description="Trypanosome variant surface glycoprotein B-type N-terminal" evidence="11">
    <location>
        <begin position="9"/>
        <end position="175"/>
    </location>
</feature>
<keyword evidence="8" id="KW-0449">Lipoprotein</keyword>
<feature type="domain" description="Trypanosome variant surface glycoprotein C-terminal" evidence="10">
    <location>
        <begin position="216"/>
        <end position="316"/>
    </location>
</feature>
<evidence type="ECO:0000313" key="12">
    <source>
        <dbReference type="EMBL" id="APD74245.1"/>
    </source>
</evidence>
<evidence type="ECO:0000259" key="11">
    <source>
        <dbReference type="Pfam" id="PF13206"/>
    </source>
</evidence>
<dbReference type="InterPro" id="IPR025932">
    <property type="entry name" value="Trypano_VSG_B_N_dom"/>
</dbReference>
<proteinExistence type="predicted"/>
<comment type="function">
    <text evidence="1">VSG forms a coat on the surface of the parasite. The trypanosome evades the immune response of the host by expressing a series of antigenically distinct VSGs from an estimated 1000 VSG genes.</text>
</comment>
<organism evidence="12">
    <name type="scientific">Trypanosoma brucei</name>
    <dbReference type="NCBI Taxonomy" id="5691"/>
    <lineage>
        <taxon>Eukaryota</taxon>
        <taxon>Discoba</taxon>
        <taxon>Euglenozoa</taxon>
        <taxon>Kinetoplastea</taxon>
        <taxon>Metakinetoplastina</taxon>
        <taxon>Trypanosomatida</taxon>
        <taxon>Trypanosomatidae</taxon>
        <taxon>Trypanosoma</taxon>
    </lineage>
</organism>
<dbReference type="EMBL" id="KX700289">
    <property type="protein sequence ID" value="APD74245.1"/>
    <property type="molecule type" value="Genomic_DNA"/>
</dbReference>
<dbReference type="Pfam" id="PF13206">
    <property type="entry name" value="VSG_B"/>
    <property type="match status" value="1"/>
</dbReference>
<protein>
    <submittedName>
        <fullName evidence="12">Variant surface glycoprotein 1125.2817</fullName>
    </submittedName>
</protein>
<feature type="region of interest" description="Disordered" evidence="9">
    <location>
        <begin position="191"/>
        <end position="210"/>
    </location>
</feature>
<accession>A0A1J0R8L7</accession>
<evidence type="ECO:0000256" key="7">
    <source>
        <dbReference type="ARBA" id="ARBA00023180"/>
    </source>
</evidence>
<dbReference type="GO" id="GO:0005886">
    <property type="term" value="C:plasma membrane"/>
    <property type="evidence" value="ECO:0007669"/>
    <property type="project" value="UniProtKB-SubCell"/>
</dbReference>
<sequence length="318" mass="34424">MGGANLHGAAAAARHTVCQAASGNNPLKTIAVMVACVCATKHDKTLVALCSPETSSQVQWQASDMPNEAKWKLIRAACPGGNSRPITAERVEAAIERAVSAIYDKDSDLYVGKYDGADCDGNTNGNCVKYAGEATASAPKLDKAELITELKAVATQLRAIKGAENAATANKTELEQIKALVKAASRHTSAIQDAQAGPVSHKQIDPYGNSRQTQDCAAIDKQRCKPEVGCKYNTTTEKCEKDPQDKVSKTKKKVESQPWVQNARMRKQKTNAKRLRARYPNAKMQFVDRKKESSSIKSFLVNNKIALSVATAFLRILF</sequence>
<evidence type="ECO:0000256" key="4">
    <source>
        <dbReference type="ARBA" id="ARBA00022622"/>
    </source>
</evidence>
<evidence type="ECO:0000256" key="5">
    <source>
        <dbReference type="ARBA" id="ARBA00022729"/>
    </source>
</evidence>
<evidence type="ECO:0000256" key="3">
    <source>
        <dbReference type="ARBA" id="ARBA00022475"/>
    </source>
</evidence>
<keyword evidence="4" id="KW-0336">GPI-anchor</keyword>
<dbReference type="AlphaFoldDB" id="A0A1J0R8L7"/>
<comment type="subcellular location">
    <subcellularLocation>
        <location evidence="2">Cell membrane</location>
        <topology evidence="2">Lipid-anchor</topology>
        <topology evidence="2">GPI-anchor</topology>
    </subcellularLocation>
</comment>
<reference evidence="12" key="1">
    <citation type="submission" date="2016-08" db="EMBL/GenBank/DDBJ databases">
        <title>VSG repertoire of Trypanosoma brucei EATRO 1125.</title>
        <authorList>
            <person name="Cross G.A."/>
        </authorList>
    </citation>
    <scope>NUCLEOTIDE SEQUENCE</scope>
    <source>
        <strain evidence="12">EATRO 1125</strain>
    </source>
</reference>
<evidence type="ECO:0000256" key="2">
    <source>
        <dbReference type="ARBA" id="ARBA00004609"/>
    </source>
</evidence>
<evidence type="ECO:0000259" key="10">
    <source>
        <dbReference type="Pfam" id="PF10659"/>
    </source>
</evidence>
<keyword evidence="6" id="KW-0472">Membrane</keyword>
<keyword evidence="3" id="KW-1003">Cell membrane</keyword>
<evidence type="ECO:0000256" key="9">
    <source>
        <dbReference type="SAM" id="MobiDB-lite"/>
    </source>
</evidence>
<name>A0A1J0R8L7_9TRYP</name>
<keyword evidence="7" id="KW-0325">Glycoprotein</keyword>
<keyword evidence="5" id="KW-0732">Signal</keyword>
<evidence type="ECO:0000256" key="6">
    <source>
        <dbReference type="ARBA" id="ARBA00023136"/>
    </source>
</evidence>
<dbReference type="InterPro" id="IPR019609">
    <property type="entry name" value="Variant_surf_glycoprt_trypan_C"/>
</dbReference>
<dbReference type="Pfam" id="PF10659">
    <property type="entry name" value="Trypan_glycop_C"/>
    <property type="match status" value="1"/>
</dbReference>
<evidence type="ECO:0000256" key="1">
    <source>
        <dbReference type="ARBA" id="ARBA00002523"/>
    </source>
</evidence>
<evidence type="ECO:0000256" key="8">
    <source>
        <dbReference type="ARBA" id="ARBA00023288"/>
    </source>
</evidence>
<dbReference type="GO" id="GO:0098552">
    <property type="term" value="C:side of membrane"/>
    <property type="evidence" value="ECO:0007669"/>
    <property type="project" value="UniProtKB-KW"/>
</dbReference>
<dbReference type="VEuPathDB" id="TriTrypDB:Tb427_000130600"/>